<dbReference type="STRING" id="585501.HMPREF6123_2222"/>
<dbReference type="RefSeq" id="WP_007157368.1">
    <property type="nucleotide sequence ID" value="NZ_GG668534.1"/>
</dbReference>
<evidence type="ECO:0000256" key="4">
    <source>
        <dbReference type="ARBA" id="ARBA00022692"/>
    </source>
</evidence>
<dbReference type="InterPro" id="IPR050901">
    <property type="entry name" value="BP-dep_ABC_trans_perm"/>
</dbReference>
<evidence type="ECO:0000313" key="9">
    <source>
        <dbReference type="Proteomes" id="UP000004121"/>
    </source>
</evidence>
<evidence type="ECO:0000313" key="8">
    <source>
        <dbReference type="EMBL" id="EEJ50502.1"/>
    </source>
</evidence>
<dbReference type="PANTHER" id="PTHR32243">
    <property type="entry name" value="MALTOSE TRANSPORT SYSTEM PERMEASE-RELATED"/>
    <property type="match status" value="1"/>
</dbReference>
<dbReference type="Pfam" id="PF00528">
    <property type="entry name" value="BPD_transp_1"/>
    <property type="match status" value="1"/>
</dbReference>
<evidence type="ECO:0000256" key="5">
    <source>
        <dbReference type="ARBA" id="ARBA00022989"/>
    </source>
</evidence>
<organism evidence="8 9">
    <name type="scientific">Oribacterium sinus F0268</name>
    <dbReference type="NCBI Taxonomy" id="585501"/>
    <lineage>
        <taxon>Bacteria</taxon>
        <taxon>Bacillati</taxon>
        <taxon>Bacillota</taxon>
        <taxon>Clostridia</taxon>
        <taxon>Lachnospirales</taxon>
        <taxon>Lachnospiraceae</taxon>
        <taxon>Oribacterium</taxon>
    </lineage>
</organism>
<keyword evidence="2" id="KW-0813">Transport</keyword>
<dbReference type="Gene3D" id="1.10.3720.10">
    <property type="entry name" value="MetI-like"/>
    <property type="match status" value="1"/>
</dbReference>
<sequence length="108" mass="11856">MLTPQFCGTVSPAVFVGHRIIKWVAIVDGCDPGKIFIKIVFPLARNTIITIASMYSVLIWNDFIFANTFISDSNAKTVAMGLKDYVGAFGNVDGGLLLPQSLFPHFHH</sequence>
<evidence type="ECO:0000259" key="7">
    <source>
        <dbReference type="Pfam" id="PF00528"/>
    </source>
</evidence>
<dbReference type="PANTHER" id="PTHR32243:SF18">
    <property type="entry name" value="INNER MEMBRANE ABC TRANSPORTER PERMEASE PROTEIN YCJP"/>
    <property type="match status" value="1"/>
</dbReference>
<name>C2L0F3_9FIRM</name>
<evidence type="ECO:0000256" key="3">
    <source>
        <dbReference type="ARBA" id="ARBA00022475"/>
    </source>
</evidence>
<dbReference type="CDD" id="cd06261">
    <property type="entry name" value="TM_PBP2"/>
    <property type="match status" value="1"/>
</dbReference>
<dbReference type="InParanoid" id="C2L0F3"/>
<dbReference type="SUPFAM" id="SSF161098">
    <property type="entry name" value="MetI-like"/>
    <property type="match status" value="1"/>
</dbReference>
<dbReference type="eggNOG" id="COG0395">
    <property type="taxonomic scope" value="Bacteria"/>
</dbReference>
<dbReference type="EMBL" id="ACKX01000211">
    <property type="protein sequence ID" value="EEJ50502.1"/>
    <property type="molecule type" value="Genomic_DNA"/>
</dbReference>
<accession>C2L0F3</accession>
<keyword evidence="9" id="KW-1185">Reference proteome</keyword>
<protein>
    <recommendedName>
        <fullName evidence="7">ABC transmembrane type-1 domain-containing protein</fullName>
    </recommendedName>
</protein>
<comment type="caution">
    <text evidence="8">The sequence shown here is derived from an EMBL/GenBank/DDBJ whole genome shotgun (WGS) entry which is preliminary data.</text>
</comment>
<evidence type="ECO:0000256" key="6">
    <source>
        <dbReference type="ARBA" id="ARBA00023136"/>
    </source>
</evidence>
<dbReference type="AlphaFoldDB" id="C2L0F3"/>
<evidence type="ECO:0000256" key="1">
    <source>
        <dbReference type="ARBA" id="ARBA00004651"/>
    </source>
</evidence>
<keyword evidence="5" id="KW-1133">Transmembrane helix</keyword>
<proteinExistence type="predicted"/>
<evidence type="ECO:0000256" key="2">
    <source>
        <dbReference type="ARBA" id="ARBA00022448"/>
    </source>
</evidence>
<dbReference type="Proteomes" id="UP000004121">
    <property type="component" value="Unassembled WGS sequence"/>
</dbReference>
<comment type="subcellular location">
    <subcellularLocation>
        <location evidence="1">Cell membrane</location>
        <topology evidence="1">Multi-pass membrane protein</topology>
    </subcellularLocation>
</comment>
<dbReference type="HOGENOM" id="CLU_2194277_0_0_9"/>
<feature type="domain" description="ABC transmembrane type-1" evidence="7">
    <location>
        <begin position="25"/>
        <end position="73"/>
    </location>
</feature>
<dbReference type="InterPro" id="IPR035906">
    <property type="entry name" value="MetI-like_sf"/>
</dbReference>
<keyword evidence="4" id="KW-0812">Transmembrane</keyword>
<dbReference type="GO" id="GO:0055085">
    <property type="term" value="P:transmembrane transport"/>
    <property type="evidence" value="ECO:0007669"/>
    <property type="project" value="InterPro"/>
</dbReference>
<gene>
    <name evidence="8" type="ORF">HMPREF6123_2222</name>
</gene>
<keyword evidence="3" id="KW-1003">Cell membrane</keyword>
<keyword evidence="6" id="KW-0472">Membrane</keyword>
<dbReference type="InterPro" id="IPR000515">
    <property type="entry name" value="MetI-like"/>
</dbReference>
<reference evidence="8 9" key="1">
    <citation type="submission" date="2009-04" db="EMBL/GenBank/DDBJ databases">
        <authorList>
            <person name="Qin X."/>
            <person name="Bachman B."/>
            <person name="Battles P."/>
            <person name="Bell A."/>
            <person name="Bess C."/>
            <person name="Bickham C."/>
            <person name="Chaboub L."/>
            <person name="Chen D."/>
            <person name="Coyle M."/>
            <person name="Deiros D.R."/>
            <person name="Dinh H."/>
            <person name="Forbes L."/>
            <person name="Fowler G."/>
            <person name="Francisco L."/>
            <person name="Fu Q."/>
            <person name="Gubbala S."/>
            <person name="Hale W."/>
            <person name="Han Y."/>
            <person name="Hemphill L."/>
            <person name="Highlander S.K."/>
            <person name="Hirani K."/>
            <person name="Hogues M."/>
            <person name="Jackson L."/>
            <person name="Jakkamsetti A."/>
            <person name="Javaid M."/>
            <person name="Jiang H."/>
            <person name="Korchina V."/>
            <person name="Kovar C."/>
            <person name="Lara F."/>
            <person name="Lee S."/>
            <person name="Mata R."/>
            <person name="Mathew T."/>
            <person name="Moen C."/>
            <person name="Morales K."/>
            <person name="Munidasa M."/>
            <person name="Nazareth L."/>
            <person name="Ngo R."/>
            <person name="Nguyen L."/>
            <person name="Okwuonu G."/>
            <person name="Ongeri F."/>
            <person name="Patil S."/>
            <person name="Petrosino J."/>
            <person name="Pham C."/>
            <person name="Pham P."/>
            <person name="Pu L.-L."/>
            <person name="Puazo M."/>
            <person name="Raj R."/>
            <person name="Reid J."/>
            <person name="Rouhana J."/>
            <person name="Saada N."/>
            <person name="Shang Y."/>
            <person name="Simmons D."/>
            <person name="Thornton R."/>
            <person name="Warren J."/>
            <person name="Weissenberger G."/>
            <person name="Zhang J."/>
            <person name="Zhang L."/>
            <person name="Zhou C."/>
            <person name="Zhu D."/>
            <person name="Muzny D."/>
            <person name="Worley K."/>
            <person name="Gibbs R."/>
        </authorList>
    </citation>
    <scope>NUCLEOTIDE SEQUENCE [LARGE SCALE GENOMIC DNA]</scope>
    <source>
        <strain evidence="8 9">F0268</strain>
    </source>
</reference>
<dbReference type="GO" id="GO:0005886">
    <property type="term" value="C:plasma membrane"/>
    <property type="evidence" value="ECO:0007669"/>
    <property type="project" value="UniProtKB-SubCell"/>
</dbReference>